<feature type="compositionally biased region" description="Basic and acidic residues" evidence="1">
    <location>
        <begin position="39"/>
        <end position="62"/>
    </location>
</feature>
<proteinExistence type="predicted"/>
<evidence type="ECO:0000313" key="2">
    <source>
        <dbReference type="EMBL" id="KAJ8493530.1"/>
    </source>
</evidence>
<evidence type="ECO:0000313" key="3">
    <source>
        <dbReference type="Proteomes" id="UP001222027"/>
    </source>
</evidence>
<comment type="caution">
    <text evidence="2">The sequence shown here is derived from an EMBL/GenBank/DDBJ whole genome shotgun (WGS) entry which is preliminary data.</text>
</comment>
<keyword evidence="3" id="KW-1185">Reference proteome</keyword>
<gene>
    <name evidence="2" type="ORF">OPV22_015251</name>
</gene>
<protein>
    <submittedName>
        <fullName evidence="2">Uncharacterized protein</fullName>
    </submittedName>
</protein>
<dbReference type="EMBL" id="JAQQAF010000004">
    <property type="protein sequence ID" value="KAJ8493530.1"/>
    <property type="molecule type" value="Genomic_DNA"/>
</dbReference>
<reference evidence="2 3" key="1">
    <citation type="submission" date="2022-12" db="EMBL/GenBank/DDBJ databases">
        <title>Chromosome-scale assembly of the Ensete ventricosum genome.</title>
        <authorList>
            <person name="Dussert Y."/>
            <person name="Stocks J."/>
            <person name="Wendawek A."/>
            <person name="Woldeyes F."/>
            <person name="Nichols R.A."/>
            <person name="Borrell J.S."/>
        </authorList>
    </citation>
    <scope>NUCLEOTIDE SEQUENCE [LARGE SCALE GENOMIC DNA]</scope>
    <source>
        <strain evidence="3">cv. Maze</strain>
        <tissue evidence="2">Seeds</tissue>
    </source>
</reference>
<organism evidence="2 3">
    <name type="scientific">Ensete ventricosum</name>
    <name type="common">Abyssinian banana</name>
    <name type="synonym">Musa ensete</name>
    <dbReference type="NCBI Taxonomy" id="4639"/>
    <lineage>
        <taxon>Eukaryota</taxon>
        <taxon>Viridiplantae</taxon>
        <taxon>Streptophyta</taxon>
        <taxon>Embryophyta</taxon>
        <taxon>Tracheophyta</taxon>
        <taxon>Spermatophyta</taxon>
        <taxon>Magnoliopsida</taxon>
        <taxon>Liliopsida</taxon>
        <taxon>Zingiberales</taxon>
        <taxon>Musaceae</taxon>
        <taxon>Ensete</taxon>
    </lineage>
</organism>
<sequence length="85" mass="9635">MCSRSFTGSRVDESWQLRITPLLASSTSSSSSSRLLRQQHNDGERAGEQREASLVSEQERPTGCRSHVVHQRLRDKVVVRLRQGE</sequence>
<dbReference type="AlphaFoldDB" id="A0AAV8R3F0"/>
<dbReference type="Proteomes" id="UP001222027">
    <property type="component" value="Unassembled WGS sequence"/>
</dbReference>
<evidence type="ECO:0000256" key="1">
    <source>
        <dbReference type="SAM" id="MobiDB-lite"/>
    </source>
</evidence>
<accession>A0AAV8R3F0</accession>
<feature type="region of interest" description="Disordered" evidence="1">
    <location>
        <begin position="24"/>
        <end position="68"/>
    </location>
</feature>
<name>A0AAV8R3F0_ENSVE</name>